<name>A0A0F9I1D9_9ZZZZ</name>
<gene>
    <name evidence="1" type="ORF">LCGC14_1997240</name>
</gene>
<accession>A0A0F9I1D9</accession>
<proteinExistence type="predicted"/>
<reference evidence="1" key="1">
    <citation type="journal article" date="2015" name="Nature">
        <title>Complex archaea that bridge the gap between prokaryotes and eukaryotes.</title>
        <authorList>
            <person name="Spang A."/>
            <person name="Saw J.H."/>
            <person name="Jorgensen S.L."/>
            <person name="Zaremba-Niedzwiedzka K."/>
            <person name="Martijn J."/>
            <person name="Lind A.E."/>
            <person name="van Eijk R."/>
            <person name="Schleper C."/>
            <person name="Guy L."/>
            <person name="Ettema T.J."/>
        </authorList>
    </citation>
    <scope>NUCLEOTIDE SEQUENCE</scope>
</reference>
<protein>
    <submittedName>
        <fullName evidence="1">Uncharacterized protein</fullName>
    </submittedName>
</protein>
<comment type="caution">
    <text evidence="1">The sequence shown here is derived from an EMBL/GenBank/DDBJ whole genome shotgun (WGS) entry which is preliminary data.</text>
</comment>
<sequence>MAEEFELETKKSKYHGTFSQLYRLDSLWQLCHEFRKKGNLKQWNFNLDCVWTELASDAEKTDNEKFNEFIEKIIENKLKRNILYQILMEKEIFLRKLQNKQGKGTAYEDLTEDDLE</sequence>
<organism evidence="1">
    <name type="scientific">marine sediment metagenome</name>
    <dbReference type="NCBI Taxonomy" id="412755"/>
    <lineage>
        <taxon>unclassified sequences</taxon>
        <taxon>metagenomes</taxon>
        <taxon>ecological metagenomes</taxon>
    </lineage>
</organism>
<dbReference type="EMBL" id="LAZR01022637">
    <property type="protein sequence ID" value="KKL81192.1"/>
    <property type="molecule type" value="Genomic_DNA"/>
</dbReference>
<evidence type="ECO:0000313" key="1">
    <source>
        <dbReference type="EMBL" id="KKL81192.1"/>
    </source>
</evidence>
<dbReference type="AlphaFoldDB" id="A0A0F9I1D9"/>